<reference evidence="6" key="2">
    <citation type="journal article" date="2023" name="Int. J. Syst. Evol. Microbiol.">
        <title>Streptomyces marispadix sp. nov., isolated from marine beach sediment of the Northern Coast of Portugal.</title>
        <authorList>
            <person name="dos Santos J.D.N."/>
            <person name="Vitorino I.R."/>
            <person name="Kallscheuer N."/>
            <person name="Srivastava A."/>
            <person name="Krautwurst S."/>
            <person name="Marz M."/>
            <person name="Jogler C."/>
            <person name="Lobo Da Cunha A."/>
            <person name="Catita J."/>
            <person name="Goncalves H."/>
            <person name="Gonzalez I."/>
            <person name="Reyes F."/>
            <person name="Lage O.M."/>
        </authorList>
    </citation>
    <scope>NUCLEOTIDE SEQUENCE</scope>
    <source>
        <strain evidence="6">M600PL45_2</strain>
    </source>
</reference>
<organism evidence="6 7">
    <name type="scientific">Streptomyces marispadix</name>
    <dbReference type="NCBI Taxonomy" id="2922868"/>
    <lineage>
        <taxon>Bacteria</taxon>
        <taxon>Bacillati</taxon>
        <taxon>Actinomycetota</taxon>
        <taxon>Actinomycetes</taxon>
        <taxon>Kitasatosporales</taxon>
        <taxon>Streptomycetaceae</taxon>
        <taxon>Streptomyces</taxon>
    </lineage>
</organism>
<gene>
    <name evidence="6" type="ORF">MMA15_19690</name>
</gene>
<dbReference type="PANTHER" id="PTHR43289:SF34">
    <property type="entry name" value="SERINE_THREONINE-PROTEIN KINASE YBDM-RELATED"/>
    <property type="match status" value="1"/>
</dbReference>
<dbReference type="EMBL" id="JAKWJU010000002">
    <property type="protein sequence ID" value="MCH6162529.1"/>
    <property type="molecule type" value="Genomic_DNA"/>
</dbReference>
<keyword evidence="3 6" id="KW-0418">Kinase</keyword>
<dbReference type="PANTHER" id="PTHR43289">
    <property type="entry name" value="MITOGEN-ACTIVATED PROTEIN KINASE KINASE KINASE 20-RELATED"/>
    <property type="match status" value="1"/>
</dbReference>
<evidence type="ECO:0000256" key="1">
    <source>
        <dbReference type="ARBA" id="ARBA00022679"/>
    </source>
</evidence>
<dbReference type="Gene3D" id="1.10.510.10">
    <property type="entry name" value="Transferase(Phosphotransferase) domain 1"/>
    <property type="match status" value="1"/>
</dbReference>
<dbReference type="GO" id="GO:0016301">
    <property type="term" value="F:kinase activity"/>
    <property type="evidence" value="ECO:0007669"/>
    <property type="project" value="UniProtKB-KW"/>
</dbReference>
<reference evidence="6" key="1">
    <citation type="submission" date="2022-03" db="EMBL/GenBank/DDBJ databases">
        <authorList>
            <person name="Santos J.D.N."/>
            <person name="Kallscheuer N."/>
            <person name="Jogler C."/>
            <person name="Lage O.M."/>
        </authorList>
    </citation>
    <scope>NUCLEOTIDE SEQUENCE</scope>
    <source>
        <strain evidence="6">M600PL45_2</strain>
    </source>
</reference>
<sequence>MIQGMSGLGSADPQGLGPYRLHGVLGNGRMGTVYLGRGAPQRGARKQLVAVRTLRPELIRDRPLRARLRQEMQSAAANVRSRYVADAAGCELDGAKPWIANAFVPGVSLEVLVAKFGPLPESSVRALGGALSRSLMALHAAGITHRDLGPHNVLLAADAPRVVDYGLALGRMSGPATDELADDVFDLGATLVFASSAHQPFAGNMLPMAREDPDLTGVPDGLCPALFACLHKTPDSRPTPGVLATALDLAETAEQPAVDWLPEAYAHEIGTAADAARKLAGRRLFGR</sequence>
<evidence type="ECO:0000256" key="2">
    <source>
        <dbReference type="ARBA" id="ARBA00022741"/>
    </source>
</evidence>
<dbReference type="InterPro" id="IPR000719">
    <property type="entry name" value="Prot_kinase_dom"/>
</dbReference>
<evidence type="ECO:0000313" key="7">
    <source>
        <dbReference type="Proteomes" id="UP001166784"/>
    </source>
</evidence>
<keyword evidence="1" id="KW-0808">Transferase</keyword>
<dbReference type="Proteomes" id="UP001166784">
    <property type="component" value="Unassembled WGS sequence"/>
</dbReference>
<dbReference type="InterPro" id="IPR011009">
    <property type="entry name" value="Kinase-like_dom_sf"/>
</dbReference>
<feature type="domain" description="Protein kinase" evidence="5">
    <location>
        <begin position="19"/>
        <end position="287"/>
    </location>
</feature>
<protein>
    <submittedName>
        <fullName evidence="6">Protein kinase</fullName>
    </submittedName>
</protein>
<dbReference type="SUPFAM" id="SSF56112">
    <property type="entry name" value="Protein kinase-like (PK-like)"/>
    <property type="match status" value="1"/>
</dbReference>
<accession>A0ABS9T1X9</accession>
<evidence type="ECO:0000259" key="5">
    <source>
        <dbReference type="PROSITE" id="PS50011"/>
    </source>
</evidence>
<evidence type="ECO:0000313" key="6">
    <source>
        <dbReference type="EMBL" id="MCH6162529.1"/>
    </source>
</evidence>
<comment type="caution">
    <text evidence="6">The sequence shown here is derived from an EMBL/GenBank/DDBJ whole genome shotgun (WGS) entry which is preliminary data.</text>
</comment>
<evidence type="ECO:0000256" key="3">
    <source>
        <dbReference type="ARBA" id="ARBA00022777"/>
    </source>
</evidence>
<dbReference type="Gene3D" id="3.30.200.20">
    <property type="entry name" value="Phosphorylase Kinase, domain 1"/>
    <property type="match status" value="1"/>
</dbReference>
<dbReference type="PROSITE" id="PS50011">
    <property type="entry name" value="PROTEIN_KINASE_DOM"/>
    <property type="match status" value="1"/>
</dbReference>
<name>A0ABS9T1X9_9ACTN</name>
<keyword evidence="2" id="KW-0547">Nucleotide-binding</keyword>
<keyword evidence="7" id="KW-1185">Reference proteome</keyword>
<dbReference type="RefSeq" id="WP_241061462.1">
    <property type="nucleotide sequence ID" value="NZ_JAKWJU010000002.1"/>
</dbReference>
<dbReference type="Pfam" id="PF00069">
    <property type="entry name" value="Pkinase"/>
    <property type="match status" value="1"/>
</dbReference>
<proteinExistence type="predicted"/>
<evidence type="ECO:0000256" key="4">
    <source>
        <dbReference type="ARBA" id="ARBA00022840"/>
    </source>
</evidence>
<keyword evidence="4" id="KW-0067">ATP-binding</keyword>